<evidence type="ECO:0000313" key="3">
    <source>
        <dbReference type="Proteomes" id="UP000287124"/>
    </source>
</evidence>
<organism evidence="2 3">
    <name type="scientific">Fusarium euwallaceae</name>
    <dbReference type="NCBI Taxonomy" id="1147111"/>
    <lineage>
        <taxon>Eukaryota</taxon>
        <taxon>Fungi</taxon>
        <taxon>Dikarya</taxon>
        <taxon>Ascomycota</taxon>
        <taxon>Pezizomycotina</taxon>
        <taxon>Sordariomycetes</taxon>
        <taxon>Hypocreomycetidae</taxon>
        <taxon>Hypocreales</taxon>
        <taxon>Nectriaceae</taxon>
        <taxon>Fusarium</taxon>
        <taxon>Fusarium solani species complex</taxon>
    </lineage>
</organism>
<accession>A0A430MA46</accession>
<gene>
    <name evidence="2" type="ORF">BHE90_000563</name>
</gene>
<dbReference type="AlphaFoldDB" id="A0A430MA46"/>
<evidence type="ECO:0000256" key="1">
    <source>
        <dbReference type="SAM" id="MobiDB-lite"/>
    </source>
</evidence>
<comment type="caution">
    <text evidence="2">The sequence shown here is derived from an EMBL/GenBank/DDBJ whole genome shotgun (WGS) entry which is preliminary data.</text>
</comment>
<dbReference type="EMBL" id="MIKF01000004">
    <property type="protein sequence ID" value="RTE84861.1"/>
    <property type="molecule type" value="Genomic_DNA"/>
</dbReference>
<sequence>MQAQPDSESPASRRLSHIDGLLAGFNVLASDCPIDRQKQQWDRLEALRGEMRRQWERLRDLPLVSDDLETFCDTALFAYRNALAGLVPTDLPKIVGLCSLSYAVSRILQREGTLCSVNFIDDVRVCLQSLEKQEERQRIEADMTKLWPPMVQVDQAPHVGLTPQHQDWPQYPRSDAPQVYPSVTSPETWQIQDVPLMPYNSATFDALPGGFPVTANWVHTSQGRPFEPFGAAVDTNDYSVLSWIPGGTLNGIADTPWSDPDRTRFQVGSFGQLENTSQSRAASSAPNGPQHLQDTELFKAIGAFLDGMSDFLTLLSGNGVTAKNLDSCLSSNQERSTDKECLQSLYMDPLFKRQELLQAPCPTILSITKKFVNYGFLQSVDEAQYFMRTVAEELFYDDTAHEVFCRSIETLPTAIELSTQECRCNAPAKKGAVRCPDCKKIFPRKWNMKRHQKKNQCPASRGHDSLTAL</sequence>
<name>A0A430MA46_9HYPO</name>
<proteinExistence type="predicted"/>
<protein>
    <recommendedName>
        <fullName evidence="4">C2H2-type domain-containing protein</fullName>
    </recommendedName>
</protein>
<evidence type="ECO:0008006" key="4">
    <source>
        <dbReference type="Google" id="ProtNLM"/>
    </source>
</evidence>
<keyword evidence="3" id="KW-1185">Reference proteome</keyword>
<feature type="region of interest" description="Disordered" evidence="1">
    <location>
        <begin position="450"/>
        <end position="469"/>
    </location>
</feature>
<dbReference type="Proteomes" id="UP000287124">
    <property type="component" value="Unassembled WGS sequence"/>
</dbReference>
<reference evidence="2 3" key="1">
    <citation type="submission" date="2017-06" db="EMBL/GenBank/DDBJ databases">
        <title>Comparative genomic analysis of Ambrosia Fusariam Clade fungi.</title>
        <authorList>
            <person name="Stajich J.E."/>
            <person name="Carrillo J."/>
            <person name="Kijimoto T."/>
            <person name="Eskalen A."/>
            <person name="O'Donnell K."/>
            <person name="Kasson M."/>
        </authorList>
    </citation>
    <scope>NUCLEOTIDE SEQUENCE [LARGE SCALE GENOMIC DNA]</scope>
    <source>
        <strain evidence="2 3">UCR1854</strain>
    </source>
</reference>
<evidence type="ECO:0000313" key="2">
    <source>
        <dbReference type="EMBL" id="RTE84861.1"/>
    </source>
</evidence>